<dbReference type="EC" id="2.6.1.16" evidence="2"/>
<feature type="domain" description="SIS" evidence="5">
    <location>
        <begin position="49"/>
        <end position="198"/>
    </location>
</feature>
<dbReference type="GO" id="GO:0006002">
    <property type="term" value="P:fructose 6-phosphate metabolic process"/>
    <property type="evidence" value="ECO:0007669"/>
    <property type="project" value="TreeGrafter"/>
</dbReference>
<dbReference type="InterPro" id="IPR035490">
    <property type="entry name" value="GlmS/FrlB_SIS"/>
</dbReference>
<dbReference type="RefSeq" id="WP_075061916.1">
    <property type="nucleotide sequence ID" value="NZ_LGCL01000016.1"/>
</dbReference>
<dbReference type="OrthoDB" id="147808at2"/>
<evidence type="ECO:0000259" key="5">
    <source>
        <dbReference type="PROSITE" id="PS51464"/>
    </source>
</evidence>
<accession>A0A0N8GNP3</accession>
<proteinExistence type="predicted"/>
<dbReference type="STRING" id="1134406.ADN00_05210"/>
<name>A0A0N8GNP3_9CHLR</name>
<dbReference type="InterPro" id="IPR001347">
    <property type="entry name" value="SIS_dom"/>
</dbReference>
<dbReference type="EMBL" id="LGCL01000016">
    <property type="protein sequence ID" value="KPL78658.1"/>
    <property type="molecule type" value="Genomic_DNA"/>
</dbReference>
<comment type="caution">
    <text evidence="6">The sequence shown here is derived from an EMBL/GenBank/DDBJ whole genome shotgun (WGS) entry which is preliminary data.</text>
</comment>
<evidence type="ECO:0000256" key="2">
    <source>
        <dbReference type="ARBA" id="ARBA00012916"/>
    </source>
</evidence>
<evidence type="ECO:0000313" key="7">
    <source>
        <dbReference type="Proteomes" id="UP000050417"/>
    </source>
</evidence>
<evidence type="ECO:0000256" key="4">
    <source>
        <dbReference type="ARBA" id="ARBA00022737"/>
    </source>
</evidence>
<gene>
    <name evidence="6" type="ORF">ADN00_05210</name>
</gene>
<dbReference type="GO" id="GO:0004360">
    <property type="term" value="F:glutamine-fructose-6-phosphate transaminase (isomerizing) activity"/>
    <property type="evidence" value="ECO:0007669"/>
    <property type="project" value="UniProtKB-EC"/>
</dbReference>
<reference evidence="6 7" key="1">
    <citation type="submission" date="2015-07" db="EMBL/GenBank/DDBJ databases">
        <title>Genome sequence of Ornatilinea apprima DSM 23815.</title>
        <authorList>
            <person name="Hemp J."/>
            <person name="Ward L.M."/>
            <person name="Pace L.A."/>
            <person name="Fischer W.W."/>
        </authorList>
    </citation>
    <scope>NUCLEOTIDE SEQUENCE [LARGE SCALE GENOMIC DNA]</scope>
    <source>
        <strain evidence="6 7">P3M-1</strain>
    </source>
</reference>
<dbReference type="PANTHER" id="PTHR10937:SF0">
    <property type="entry name" value="GLUTAMINE--FRUCTOSE-6-PHOSPHATE TRANSAMINASE (ISOMERIZING)"/>
    <property type="match status" value="1"/>
</dbReference>
<feature type="domain" description="SIS" evidence="5">
    <location>
        <begin position="223"/>
        <end position="372"/>
    </location>
</feature>
<dbReference type="AlphaFoldDB" id="A0A0N8GNP3"/>
<dbReference type="InterPro" id="IPR046348">
    <property type="entry name" value="SIS_dom_sf"/>
</dbReference>
<organism evidence="6 7">
    <name type="scientific">Ornatilinea apprima</name>
    <dbReference type="NCBI Taxonomy" id="1134406"/>
    <lineage>
        <taxon>Bacteria</taxon>
        <taxon>Bacillati</taxon>
        <taxon>Chloroflexota</taxon>
        <taxon>Anaerolineae</taxon>
        <taxon>Anaerolineales</taxon>
        <taxon>Anaerolineaceae</taxon>
        <taxon>Ornatilinea</taxon>
    </lineage>
</organism>
<comment type="catalytic activity">
    <reaction evidence="1">
        <text>D-fructose 6-phosphate + L-glutamine = D-glucosamine 6-phosphate + L-glutamate</text>
        <dbReference type="Rhea" id="RHEA:13237"/>
        <dbReference type="ChEBI" id="CHEBI:29985"/>
        <dbReference type="ChEBI" id="CHEBI:58359"/>
        <dbReference type="ChEBI" id="CHEBI:58725"/>
        <dbReference type="ChEBI" id="CHEBI:61527"/>
        <dbReference type="EC" id="2.6.1.16"/>
    </reaction>
</comment>
<dbReference type="GO" id="GO:0006047">
    <property type="term" value="P:UDP-N-acetylglucosamine metabolic process"/>
    <property type="evidence" value="ECO:0007669"/>
    <property type="project" value="TreeGrafter"/>
</dbReference>
<dbReference type="Gene3D" id="3.40.50.10490">
    <property type="entry name" value="Glucose-6-phosphate isomerase like protein, domain 1"/>
    <property type="match status" value="2"/>
</dbReference>
<dbReference type="PROSITE" id="PS51464">
    <property type="entry name" value="SIS"/>
    <property type="match status" value="2"/>
</dbReference>
<dbReference type="CDD" id="cd05009">
    <property type="entry name" value="SIS_GlmS_GlmD_2"/>
    <property type="match status" value="1"/>
</dbReference>
<evidence type="ECO:0000256" key="1">
    <source>
        <dbReference type="ARBA" id="ARBA00001031"/>
    </source>
</evidence>
<dbReference type="CDD" id="cd05008">
    <property type="entry name" value="SIS_GlmS_GlmD_1"/>
    <property type="match status" value="1"/>
</dbReference>
<evidence type="ECO:0000256" key="3">
    <source>
        <dbReference type="ARBA" id="ARBA00016090"/>
    </source>
</evidence>
<dbReference type="SUPFAM" id="SSF53697">
    <property type="entry name" value="SIS domain"/>
    <property type="match status" value="1"/>
</dbReference>
<keyword evidence="7" id="KW-1185">Reference proteome</keyword>
<dbReference type="GO" id="GO:0097367">
    <property type="term" value="F:carbohydrate derivative binding"/>
    <property type="evidence" value="ECO:0007669"/>
    <property type="project" value="InterPro"/>
</dbReference>
<dbReference type="PANTHER" id="PTHR10937">
    <property type="entry name" value="GLUCOSAMINE--FRUCTOSE-6-PHOSPHATE AMINOTRANSFERASE, ISOMERIZING"/>
    <property type="match status" value="1"/>
</dbReference>
<dbReference type="Pfam" id="PF01380">
    <property type="entry name" value="SIS"/>
    <property type="match status" value="2"/>
</dbReference>
<protein>
    <recommendedName>
        <fullName evidence="3">Glutamine--fructose-6-phosphate aminotransferase [isomerizing]</fullName>
        <ecNumber evidence="2">2.6.1.16</ecNumber>
    </recommendedName>
</protein>
<dbReference type="Proteomes" id="UP000050417">
    <property type="component" value="Unassembled WGS sequence"/>
</dbReference>
<keyword evidence="4" id="KW-0677">Repeat</keyword>
<sequence length="389" mass="42932">MNKEMIDVLKQEEKHRKQHPYWVWESIQSIPEMLAQCWNEDVRQDIESVIQECKNREIERLVFLGRGSSYFAALSAKPFIQKITHLPVACYVSNVFEAYPYDKCDEKTAVFFNSHSGKSEGDLRIVELVKSLGAYTVGVTDIADSSLAEAVDQLLIGPGGSKVELPATRTYATAIYRTLLFALAFGKALGVAQDVDEYETALKDLPEKMRKFVPAFEEQAPEIVSILKDCKSLIVVGSGPNFGNAEEAGMAFNQSSGIPTISYEMENYIHGPIQALNDQTGVILIATPSPLQGRMFSLASAAKTIGAKVVLITSVDSRDIPETDGLVSLPAGIPDLFSPVASMIPLWQIGYHFGLLGNGSHPDRLSMDKEEFKAAFTHLMKSDKWVSMR</sequence>
<evidence type="ECO:0000313" key="6">
    <source>
        <dbReference type="EMBL" id="KPL78658.1"/>
    </source>
</evidence>
<dbReference type="InterPro" id="IPR035466">
    <property type="entry name" value="GlmS/AgaS_SIS"/>
</dbReference>
<dbReference type="GO" id="GO:0006487">
    <property type="term" value="P:protein N-linked glycosylation"/>
    <property type="evidence" value="ECO:0007669"/>
    <property type="project" value="TreeGrafter"/>
</dbReference>